<gene>
    <name evidence="2" type="ORF">RRG08_029104</name>
</gene>
<sequence>MLIPKLLWPLLVYEICSTTVEAIEAKINKFTRRWLGVPPGLTDVAMYCRKAMLRLPLKSILEEYKCGKARLLSMLEDSEDPVVKTVQPTIKTGRKWKVVEAAGEAKECLKIKEVVGQSQTDCQGLGSSTAKWWSKTEGKLKRDMVINEIRLSEEYRRIQKTVQQPQQGQWTNWDNALQKSLTWNEI</sequence>
<feature type="signal peptide" evidence="1">
    <location>
        <begin position="1"/>
        <end position="22"/>
    </location>
</feature>
<protein>
    <submittedName>
        <fullName evidence="2">Uncharacterized protein</fullName>
    </submittedName>
</protein>
<dbReference type="EMBL" id="JAWDGP010005518">
    <property type="protein sequence ID" value="KAK3756434.1"/>
    <property type="molecule type" value="Genomic_DNA"/>
</dbReference>
<evidence type="ECO:0000313" key="2">
    <source>
        <dbReference type="EMBL" id="KAK3756434.1"/>
    </source>
</evidence>
<reference evidence="2" key="1">
    <citation type="journal article" date="2023" name="G3 (Bethesda)">
        <title>A reference genome for the long-term kleptoplast-retaining sea slug Elysia crispata morphotype clarki.</title>
        <authorList>
            <person name="Eastman K.E."/>
            <person name="Pendleton A.L."/>
            <person name="Shaikh M.A."/>
            <person name="Suttiyut T."/>
            <person name="Ogas R."/>
            <person name="Tomko P."/>
            <person name="Gavelis G."/>
            <person name="Widhalm J.R."/>
            <person name="Wisecaver J.H."/>
        </authorList>
    </citation>
    <scope>NUCLEOTIDE SEQUENCE</scope>
    <source>
        <strain evidence="2">ECLA1</strain>
    </source>
</reference>
<dbReference type="AlphaFoldDB" id="A0AAE1D3W7"/>
<feature type="chain" id="PRO_5042188393" evidence="1">
    <location>
        <begin position="23"/>
        <end position="186"/>
    </location>
</feature>
<name>A0AAE1D3W7_9GAST</name>
<evidence type="ECO:0000313" key="3">
    <source>
        <dbReference type="Proteomes" id="UP001283361"/>
    </source>
</evidence>
<keyword evidence="1" id="KW-0732">Signal</keyword>
<evidence type="ECO:0000256" key="1">
    <source>
        <dbReference type="SAM" id="SignalP"/>
    </source>
</evidence>
<comment type="caution">
    <text evidence="2">The sequence shown here is derived from an EMBL/GenBank/DDBJ whole genome shotgun (WGS) entry which is preliminary data.</text>
</comment>
<accession>A0AAE1D3W7</accession>
<dbReference type="Proteomes" id="UP001283361">
    <property type="component" value="Unassembled WGS sequence"/>
</dbReference>
<organism evidence="2 3">
    <name type="scientific">Elysia crispata</name>
    <name type="common">lettuce slug</name>
    <dbReference type="NCBI Taxonomy" id="231223"/>
    <lineage>
        <taxon>Eukaryota</taxon>
        <taxon>Metazoa</taxon>
        <taxon>Spiralia</taxon>
        <taxon>Lophotrochozoa</taxon>
        <taxon>Mollusca</taxon>
        <taxon>Gastropoda</taxon>
        <taxon>Heterobranchia</taxon>
        <taxon>Euthyneura</taxon>
        <taxon>Panpulmonata</taxon>
        <taxon>Sacoglossa</taxon>
        <taxon>Placobranchoidea</taxon>
        <taxon>Plakobranchidae</taxon>
        <taxon>Elysia</taxon>
    </lineage>
</organism>
<proteinExistence type="predicted"/>
<keyword evidence="3" id="KW-1185">Reference proteome</keyword>